<name>A0A420Y631_9PEZI</name>
<sequence>MSRRIALRSSQLAVSTPKLLRVTIPAAQTVQRAVSAKINLNTSSVRRNTSTMDTVRNTLAENFGGPMSKLGTRQFELTDCPDLSGKVAVVTGGSQGIGFAVVHTLLKNNISKLYVISVSEDVISGAKDSLRKDLGDDAVKKIIWKQCDLTDWSKVSQVAKEIESDTDRLDILVNNAGRGVMTAQLTDYGVDRHMALNHFGHVILTTQLLPLMKKTEEKGNVVRISNQSSNAHNGAPKDTKFASLEEINKDVGPNGQYGRSKLAGILWTRYFTRKVTENGHPNILMNATHPGFVSTKQSVKDVYEPYPRAGVLMSHVMEPIKKDQFQGSVPTIYAITTTKDAGEWLCPPAIPEPGSELAQSVELQENLMRLTKEVIAEKAKTLPGLEVSTGDI</sequence>
<accession>A0A420Y631</accession>
<comment type="caution">
    <text evidence="2">The sequence shown here is derived from an EMBL/GenBank/DDBJ whole genome shotgun (WGS) entry which is preliminary data.</text>
</comment>
<dbReference type="EMBL" id="QVQW01000044">
    <property type="protein sequence ID" value="RKU43335.1"/>
    <property type="molecule type" value="Genomic_DNA"/>
</dbReference>
<dbReference type="AlphaFoldDB" id="A0A420Y631"/>
<keyword evidence="1" id="KW-0560">Oxidoreductase</keyword>
<dbReference type="InterPro" id="IPR002347">
    <property type="entry name" value="SDR_fam"/>
</dbReference>
<keyword evidence="3" id="KW-1185">Reference proteome</keyword>
<proteinExistence type="predicted"/>
<evidence type="ECO:0000313" key="2">
    <source>
        <dbReference type="EMBL" id="RKU43335.1"/>
    </source>
</evidence>
<gene>
    <name evidence="2" type="primary">BLI4</name>
    <name evidence="2" type="ORF">DL546_004300</name>
</gene>
<evidence type="ECO:0000256" key="1">
    <source>
        <dbReference type="ARBA" id="ARBA00023002"/>
    </source>
</evidence>
<protein>
    <submittedName>
        <fullName evidence="2">Putative oxidoreductase bli-4, mitochondrial</fullName>
    </submittedName>
</protein>
<dbReference type="Pfam" id="PF00106">
    <property type="entry name" value="adh_short"/>
    <property type="match status" value="1"/>
</dbReference>
<reference evidence="2 3" key="1">
    <citation type="submission" date="2018-08" db="EMBL/GenBank/DDBJ databases">
        <title>Draft genome of the lignicolous fungus Coniochaeta pulveracea.</title>
        <authorList>
            <person name="Borstlap C.J."/>
            <person name="De Witt R.N."/>
            <person name="Botha A."/>
            <person name="Volschenk H."/>
        </authorList>
    </citation>
    <scope>NUCLEOTIDE SEQUENCE [LARGE SCALE GENOMIC DNA]</scope>
    <source>
        <strain evidence="2 3">CAB683</strain>
    </source>
</reference>
<dbReference type="PANTHER" id="PTHR43157:SF31">
    <property type="entry name" value="PHOSPHATIDYLINOSITOL-GLYCAN BIOSYNTHESIS CLASS F PROTEIN"/>
    <property type="match status" value="1"/>
</dbReference>
<evidence type="ECO:0000313" key="3">
    <source>
        <dbReference type="Proteomes" id="UP000275385"/>
    </source>
</evidence>
<organism evidence="2 3">
    <name type="scientific">Coniochaeta pulveracea</name>
    <dbReference type="NCBI Taxonomy" id="177199"/>
    <lineage>
        <taxon>Eukaryota</taxon>
        <taxon>Fungi</taxon>
        <taxon>Dikarya</taxon>
        <taxon>Ascomycota</taxon>
        <taxon>Pezizomycotina</taxon>
        <taxon>Sordariomycetes</taxon>
        <taxon>Sordariomycetidae</taxon>
        <taxon>Coniochaetales</taxon>
        <taxon>Coniochaetaceae</taxon>
        <taxon>Coniochaeta</taxon>
    </lineage>
</organism>
<dbReference type="InterPro" id="IPR036291">
    <property type="entry name" value="NAD(P)-bd_dom_sf"/>
</dbReference>
<dbReference type="PRINTS" id="PR00081">
    <property type="entry name" value="GDHRDH"/>
</dbReference>
<dbReference type="STRING" id="177199.A0A420Y631"/>
<dbReference type="PANTHER" id="PTHR43157">
    <property type="entry name" value="PHOSPHATIDYLINOSITOL-GLYCAN BIOSYNTHESIS CLASS F PROTEIN-RELATED"/>
    <property type="match status" value="1"/>
</dbReference>
<dbReference type="SUPFAM" id="SSF51735">
    <property type="entry name" value="NAD(P)-binding Rossmann-fold domains"/>
    <property type="match status" value="1"/>
</dbReference>
<dbReference type="GO" id="GO:0016491">
    <property type="term" value="F:oxidoreductase activity"/>
    <property type="evidence" value="ECO:0007669"/>
    <property type="project" value="UniProtKB-KW"/>
</dbReference>
<dbReference type="Proteomes" id="UP000275385">
    <property type="component" value="Unassembled WGS sequence"/>
</dbReference>
<dbReference type="OrthoDB" id="191139at2759"/>
<dbReference type="Gene3D" id="3.40.50.720">
    <property type="entry name" value="NAD(P)-binding Rossmann-like Domain"/>
    <property type="match status" value="1"/>
</dbReference>